<evidence type="ECO:0000256" key="6">
    <source>
        <dbReference type="ARBA" id="ARBA00023136"/>
    </source>
</evidence>
<evidence type="ECO:0000256" key="1">
    <source>
        <dbReference type="ARBA" id="ARBA00004606"/>
    </source>
</evidence>
<dbReference type="PANTHER" id="PTHR11523:SF28">
    <property type="entry name" value="NA_K-ATPASE BETA SUBUNIT ISOFORM 4-RELATED"/>
    <property type="match status" value="1"/>
</dbReference>
<dbReference type="Proteomes" id="UP000311919">
    <property type="component" value="Unassembled WGS sequence"/>
</dbReference>
<organism evidence="8 9">
    <name type="scientific">Schistosoma japonicum</name>
    <name type="common">Blood fluke</name>
    <dbReference type="NCBI Taxonomy" id="6182"/>
    <lineage>
        <taxon>Eukaryota</taxon>
        <taxon>Metazoa</taxon>
        <taxon>Spiralia</taxon>
        <taxon>Lophotrochozoa</taxon>
        <taxon>Platyhelminthes</taxon>
        <taxon>Trematoda</taxon>
        <taxon>Digenea</taxon>
        <taxon>Strigeidida</taxon>
        <taxon>Schistosomatoidea</taxon>
        <taxon>Schistosomatidae</taxon>
        <taxon>Schistosoma</taxon>
    </lineage>
</organism>
<reference evidence="8 9" key="1">
    <citation type="submission" date="2019-03" db="EMBL/GenBank/DDBJ databases">
        <title>An improved genome assembly of the fluke Schistosoma japonicum.</title>
        <authorList>
            <person name="Hu W."/>
            <person name="Luo F."/>
            <person name="Yin M."/>
            <person name="Mo X."/>
            <person name="Sun C."/>
            <person name="Wu Q."/>
            <person name="Zhu B."/>
            <person name="Xiang M."/>
            <person name="Wang J."/>
            <person name="Wang Y."/>
            <person name="Zhang T."/>
            <person name="Xu B."/>
            <person name="Zheng H."/>
            <person name="Feng Z."/>
        </authorList>
    </citation>
    <scope>NUCLEOTIDE SEQUENCE [LARGE SCALE GENOMIC DNA]</scope>
    <source>
        <strain evidence="8">HuSjv2</strain>
        <tissue evidence="8">Worms</tissue>
    </source>
</reference>
<evidence type="ECO:0000313" key="9">
    <source>
        <dbReference type="Proteomes" id="UP000311919"/>
    </source>
</evidence>
<dbReference type="GO" id="GO:0005890">
    <property type="term" value="C:sodium:potassium-exchanging ATPase complex"/>
    <property type="evidence" value="ECO:0007669"/>
    <property type="project" value="InterPro"/>
</dbReference>
<comment type="similarity">
    <text evidence="2">Belongs to the X(+)/potassium ATPases subunit beta family.</text>
</comment>
<feature type="transmembrane region" description="Helical" evidence="7">
    <location>
        <begin position="33"/>
        <end position="63"/>
    </location>
</feature>
<evidence type="ECO:0000256" key="7">
    <source>
        <dbReference type="SAM" id="Phobius"/>
    </source>
</evidence>
<dbReference type="PANTHER" id="PTHR11523">
    <property type="entry name" value="SODIUM/POTASSIUM-DEPENDENT ATPASE BETA SUBUNIT"/>
    <property type="match status" value="1"/>
</dbReference>
<gene>
    <name evidence="8" type="ORF">EWB00_001779</name>
</gene>
<evidence type="ECO:0000256" key="3">
    <source>
        <dbReference type="ARBA" id="ARBA00022692"/>
    </source>
</evidence>
<keyword evidence="5 7" id="KW-1133">Transmembrane helix</keyword>
<dbReference type="GO" id="GO:1990573">
    <property type="term" value="P:potassium ion import across plasma membrane"/>
    <property type="evidence" value="ECO:0007669"/>
    <property type="project" value="TreeGrafter"/>
</dbReference>
<dbReference type="EMBL" id="SKCS01000160">
    <property type="protein sequence ID" value="TNN14996.1"/>
    <property type="molecule type" value="Genomic_DNA"/>
</dbReference>
<protein>
    <submittedName>
        <fullName evidence="8">Putative sodium/potassium-transporting ATPase subunit beta-3 isoform 1</fullName>
    </submittedName>
</protein>
<keyword evidence="9" id="KW-1185">Reference proteome</keyword>
<dbReference type="AlphaFoldDB" id="A0A4Z2DEV9"/>
<name>A0A4Z2DEV9_SCHJA</name>
<dbReference type="STRING" id="6182.A0A4Z2DEV9"/>
<dbReference type="Gene3D" id="2.60.40.1660">
    <property type="entry name" value="Na, k-atpase alpha subunit"/>
    <property type="match status" value="1"/>
</dbReference>
<dbReference type="InterPro" id="IPR000402">
    <property type="entry name" value="Na/K_ATPase_sub_beta"/>
</dbReference>
<dbReference type="GO" id="GO:0030007">
    <property type="term" value="P:intracellular potassium ion homeostasis"/>
    <property type="evidence" value="ECO:0007669"/>
    <property type="project" value="TreeGrafter"/>
</dbReference>
<dbReference type="Pfam" id="PF00287">
    <property type="entry name" value="Na_K-ATPase"/>
    <property type="match status" value="1"/>
</dbReference>
<keyword evidence="6 7" id="KW-0472">Membrane</keyword>
<dbReference type="OrthoDB" id="5912413at2759"/>
<accession>A0A4Z2DEV9</accession>
<evidence type="ECO:0000256" key="2">
    <source>
        <dbReference type="ARBA" id="ARBA00005876"/>
    </source>
</evidence>
<dbReference type="GO" id="GO:0006883">
    <property type="term" value="P:intracellular sodium ion homeostasis"/>
    <property type="evidence" value="ECO:0007669"/>
    <property type="project" value="TreeGrafter"/>
</dbReference>
<dbReference type="InterPro" id="IPR038702">
    <property type="entry name" value="Na/K_ATPase_sub_beta_sf"/>
</dbReference>
<evidence type="ECO:0000256" key="5">
    <source>
        <dbReference type="ARBA" id="ARBA00022989"/>
    </source>
</evidence>
<comment type="subcellular location">
    <subcellularLocation>
        <location evidence="1">Membrane</location>
        <topology evidence="1">Single-pass type II membrane protein</topology>
    </subcellularLocation>
</comment>
<proteinExistence type="inferred from homology"/>
<sequence>MKKAVKQSRWTSFKRTLYNPQKNEICGRTFREWVLIFIFYVLAYCFLAGFFIGMLFVFLYAYVDSDVPTLTGEHSILRFRPGIGLAAKPNAYDTFIQVATYQSTINDPYINKVNELFSKYTSTNENENCDTPGLHPNNPNIPCIFDLSVLGECRNIVTSLMEGKPCVLVKVNRIFGWLPHLENPSEIPSPGIECGGTNEFDRESLGVIRYFPEHTGLNMKKYGLFSNNYFPFVGIKNYQDPLVAVQFLNITKNHVVLVECHLVGIKNGGGGASFEISVDDRVLGK</sequence>
<dbReference type="GO" id="GO:0001671">
    <property type="term" value="F:ATPase activator activity"/>
    <property type="evidence" value="ECO:0007669"/>
    <property type="project" value="TreeGrafter"/>
</dbReference>
<evidence type="ECO:0000256" key="4">
    <source>
        <dbReference type="ARBA" id="ARBA00022968"/>
    </source>
</evidence>
<keyword evidence="3 7" id="KW-0812">Transmembrane</keyword>
<comment type="caution">
    <text evidence="8">The sequence shown here is derived from an EMBL/GenBank/DDBJ whole genome shotgun (WGS) entry which is preliminary data.</text>
</comment>
<keyword evidence="4" id="KW-0735">Signal-anchor</keyword>
<dbReference type="GO" id="GO:0036376">
    <property type="term" value="P:sodium ion export across plasma membrane"/>
    <property type="evidence" value="ECO:0007669"/>
    <property type="project" value="TreeGrafter"/>
</dbReference>
<evidence type="ECO:0000313" key="8">
    <source>
        <dbReference type="EMBL" id="TNN14996.1"/>
    </source>
</evidence>